<feature type="transmembrane region" description="Helical" evidence="2">
    <location>
        <begin position="511"/>
        <end position="544"/>
    </location>
</feature>
<dbReference type="InterPro" id="IPR050834">
    <property type="entry name" value="Glycosyltransf_2"/>
</dbReference>
<organism evidence="3 4">
    <name type="scientific">Tenggerimyces flavus</name>
    <dbReference type="NCBI Taxonomy" id="1708749"/>
    <lineage>
        <taxon>Bacteria</taxon>
        <taxon>Bacillati</taxon>
        <taxon>Actinomycetota</taxon>
        <taxon>Actinomycetes</taxon>
        <taxon>Propionibacteriales</taxon>
        <taxon>Nocardioidaceae</taxon>
        <taxon>Tenggerimyces</taxon>
    </lineage>
</organism>
<evidence type="ECO:0000313" key="3">
    <source>
        <dbReference type="EMBL" id="MFC3759440.1"/>
    </source>
</evidence>
<keyword evidence="3" id="KW-0328">Glycosyltransferase</keyword>
<evidence type="ECO:0000256" key="1">
    <source>
        <dbReference type="SAM" id="MobiDB-lite"/>
    </source>
</evidence>
<proteinExistence type="predicted"/>
<feature type="transmembrane region" description="Helical" evidence="2">
    <location>
        <begin position="599"/>
        <end position="618"/>
    </location>
</feature>
<keyword evidence="2" id="KW-1133">Transmembrane helix</keyword>
<comment type="caution">
    <text evidence="3">The sequence shown here is derived from an EMBL/GenBank/DDBJ whole genome shotgun (WGS) entry which is preliminary data.</text>
</comment>
<feature type="transmembrane region" description="Helical" evidence="2">
    <location>
        <begin position="992"/>
        <end position="1012"/>
    </location>
</feature>
<keyword evidence="2" id="KW-0472">Membrane</keyword>
<dbReference type="GO" id="GO:0016757">
    <property type="term" value="F:glycosyltransferase activity"/>
    <property type="evidence" value="ECO:0007669"/>
    <property type="project" value="UniProtKB-KW"/>
</dbReference>
<feature type="transmembrane region" description="Helical" evidence="2">
    <location>
        <begin position="564"/>
        <end position="592"/>
    </location>
</feature>
<dbReference type="PANTHER" id="PTHR43685">
    <property type="entry name" value="GLYCOSYLTRANSFERASE"/>
    <property type="match status" value="1"/>
</dbReference>
<feature type="transmembrane region" description="Helical" evidence="2">
    <location>
        <begin position="752"/>
        <end position="773"/>
    </location>
</feature>
<gene>
    <name evidence="3" type="ORF">ACFOUW_01190</name>
</gene>
<protein>
    <submittedName>
        <fullName evidence="3">Glycosyltransferase</fullName>
        <ecNumber evidence="3">2.4.-.-</ecNumber>
    </submittedName>
</protein>
<dbReference type="EC" id="2.4.-.-" evidence="3"/>
<feature type="transmembrane region" description="Helical" evidence="2">
    <location>
        <begin position="656"/>
        <end position="673"/>
    </location>
</feature>
<name>A0ABV7Y2M8_9ACTN</name>
<dbReference type="EMBL" id="JBHRZH010000001">
    <property type="protein sequence ID" value="MFC3759440.1"/>
    <property type="molecule type" value="Genomic_DNA"/>
</dbReference>
<dbReference type="InterPro" id="IPR029044">
    <property type="entry name" value="Nucleotide-diphossugar_trans"/>
</dbReference>
<keyword evidence="3" id="KW-0808">Transferase</keyword>
<feature type="transmembrane region" description="Helical" evidence="2">
    <location>
        <begin position="477"/>
        <end position="499"/>
    </location>
</feature>
<dbReference type="Pfam" id="PF13641">
    <property type="entry name" value="Glyco_tranf_2_3"/>
    <property type="match status" value="1"/>
</dbReference>
<dbReference type="RefSeq" id="WP_205122167.1">
    <property type="nucleotide sequence ID" value="NZ_JAFBCM010000001.1"/>
</dbReference>
<dbReference type="PANTHER" id="PTHR43685:SF3">
    <property type="entry name" value="SLR2126 PROTEIN"/>
    <property type="match status" value="1"/>
</dbReference>
<dbReference type="Gene3D" id="3.90.550.10">
    <property type="entry name" value="Spore Coat Polysaccharide Biosynthesis Protein SpsA, Chain A"/>
    <property type="match status" value="1"/>
</dbReference>
<evidence type="ECO:0000256" key="2">
    <source>
        <dbReference type="SAM" id="Phobius"/>
    </source>
</evidence>
<feature type="compositionally biased region" description="Basic and acidic residues" evidence="1">
    <location>
        <begin position="1034"/>
        <end position="1043"/>
    </location>
</feature>
<reference evidence="4" key="1">
    <citation type="journal article" date="2019" name="Int. J. Syst. Evol. Microbiol.">
        <title>The Global Catalogue of Microorganisms (GCM) 10K type strain sequencing project: providing services to taxonomists for standard genome sequencing and annotation.</title>
        <authorList>
            <consortium name="The Broad Institute Genomics Platform"/>
            <consortium name="The Broad Institute Genome Sequencing Center for Infectious Disease"/>
            <person name="Wu L."/>
            <person name="Ma J."/>
        </authorList>
    </citation>
    <scope>NUCLEOTIDE SEQUENCE [LARGE SCALE GENOMIC DNA]</scope>
    <source>
        <strain evidence="4">CGMCC 4.7241</strain>
    </source>
</reference>
<feature type="region of interest" description="Disordered" evidence="1">
    <location>
        <begin position="1018"/>
        <end position="1061"/>
    </location>
</feature>
<keyword evidence="4" id="KW-1185">Reference proteome</keyword>
<keyword evidence="2" id="KW-0812">Transmembrane</keyword>
<feature type="transmembrane region" description="Helical" evidence="2">
    <location>
        <begin position="257"/>
        <end position="279"/>
    </location>
</feature>
<sequence length="1061" mass="111849">MVTAVVVAHNGSRWLSELIAGLRQQRRRPDRITIVDTGSSDGSRELLVDTFGEHAVTTAPRHTGFGEAVSRGVARVPLAQDETPHHRGEVRTVEWLWLLHDDCAPTPNALESMLELLDTVPSAAVIGPKLRNWPRGRRILEMGVAITGAGARETGMEYGEFDQGQHDAVRDVLAVSTAGMLVRRDVYDQLGGFDAALPMFRDDVDFGWRANRAGHRVVTCPDAVVHHYEAATHNARPINAGKGRANGRPRRIDRRNAIYTLLVNCSAPAFPLVALRLILGTLLRTIGLLVVKWPEAAYDEIAALGGALGRIDRIIVGRRRRAKIRAVSSRAVRHLLPPPWIGLTHAFETVVGVVSARSGTHSGTAKRVRRAGHETGPVSEEAEELDSDGLGIVRWVATRPPVILVLALVVVALVAARNLLGDGVLSGGALLAPPDGYVDLWTRYLESWHPVELGSSRAAPPYLAVIGMLSTVLIGKVWLAVDVLIIGAIPLAAVTAYLFSRQVLQARAVRIWAAATYATLPAVTGAIAAGRLGTCVAIIVLPLLALAAHRLVRNGSWSATWTTGLLLALLTAFVPIAYVIAVVLLIGAAVALRVRVPQLVAVFLVPPLLLLPWTLVLFRTPALLFTEAGLSDPALTTVDLPSYVLALGNPGGPGAAPFWLLGVLVVVGLAGLLRRDRTVGVGSAWAVVVLGLAVGLVQTRLQVSVDWLGDIAAWPGLAAVMVAAGLIAASALGADGAGAVFSERSFSWRQPVAGLLAVAAVATPVAGLTWWLASGATGPLQRSTPAALPSYIVNEQTNPARVRALVLDPAADGSVGYSVLRGNGAKLGDAETGTARSAMTGLSADVGELLSDGRRESAAADLARYGIGYVYLPPPAEPRVVSLLDTTPGITRSSAPKNAAAWQIDAPAGRLRILADSESGETVLDSSIVKASVPVPDGSPGRQLLLSEAPDAGWQASIDGVLLEPGPERVWGETFELPSTAGTLTLEHASPVHAILLAIQGALVLFVIVLALPTRAPERNLSEEPPDPGGRHGRSGDDPDPPRGQRVGEPIPLRTPEGVNQ</sequence>
<dbReference type="SUPFAM" id="SSF53448">
    <property type="entry name" value="Nucleotide-diphospho-sugar transferases"/>
    <property type="match status" value="1"/>
</dbReference>
<feature type="transmembrane region" description="Helical" evidence="2">
    <location>
        <begin position="402"/>
        <end position="420"/>
    </location>
</feature>
<dbReference type="Proteomes" id="UP001595699">
    <property type="component" value="Unassembled WGS sequence"/>
</dbReference>
<evidence type="ECO:0000313" key="4">
    <source>
        <dbReference type="Proteomes" id="UP001595699"/>
    </source>
</evidence>
<feature type="transmembrane region" description="Helical" evidence="2">
    <location>
        <begin position="680"/>
        <end position="699"/>
    </location>
</feature>
<feature type="transmembrane region" description="Helical" evidence="2">
    <location>
        <begin position="711"/>
        <end position="732"/>
    </location>
</feature>
<accession>A0ABV7Y2M8</accession>